<keyword evidence="11" id="KW-1185">Reference proteome</keyword>
<feature type="transmembrane region" description="Helical" evidence="8">
    <location>
        <begin position="437"/>
        <end position="457"/>
    </location>
</feature>
<feature type="transmembrane region" description="Helical" evidence="8">
    <location>
        <begin position="318"/>
        <end position="340"/>
    </location>
</feature>
<dbReference type="RefSeq" id="WP_082175849.1">
    <property type="nucleotide sequence ID" value="NZ_QUMU01000008.1"/>
</dbReference>
<dbReference type="Pfam" id="PF05977">
    <property type="entry name" value="MFS_3"/>
    <property type="match status" value="1"/>
</dbReference>
<comment type="subcellular location">
    <subcellularLocation>
        <location evidence="1">Cell membrane</location>
        <topology evidence="1">Multi-pass membrane protein</topology>
    </subcellularLocation>
</comment>
<evidence type="ECO:0000313" key="10">
    <source>
        <dbReference type="EMBL" id="REG28630.1"/>
    </source>
</evidence>
<evidence type="ECO:0000256" key="4">
    <source>
        <dbReference type="ARBA" id="ARBA00022692"/>
    </source>
</evidence>
<evidence type="ECO:0000256" key="2">
    <source>
        <dbReference type="ARBA" id="ARBA00022448"/>
    </source>
</evidence>
<evidence type="ECO:0000256" key="8">
    <source>
        <dbReference type="SAM" id="Phobius"/>
    </source>
</evidence>
<feature type="transmembrane region" description="Helical" evidence="8">
    <location>
        <begin position="406"/>
        <end position="431"/>
    </location>
</feature>
<dbReference type="PANTHER" id="PTHR43266">
    <property type="entry name" value="MACROLIDE-EFFLUX PROTEIN"/>
    <property type="match status" value="1"/>
</dbReference>
<evidence type="ECO:0000313" key="11">
    <source>
        <dbReference type="Proteomes" id="UP000256345"/>
    </source>
</evidence>
<keyword evidence="6 8" id="KW-0472">Membrane</keyword>
<evidence type="ECO:0000256" key="1">
    <source>
        <dbReference type="ARBA" id="ARBA00004651"/>
    </source>
</evidence>
<feature type="domain" description="Major facilitator superfamily (MFS) profile" evidence="9">
    <location>
        <begin position="281"/>
        <end position="490"/>
    </location>
</feature>
<name>A0ABX9JWU9_9BACT</name>
<proteinExistence type="predicted"/>
<dbReference type="InterPro" id="IPR036259">
    <property type="entry name" value="MFS_trans_sf"/>
</dbReference>
<keyword evidence="4 8" id="KW-0812">Transmembrane</keyword>
<evidence type="ECO:0000256" key="7">
    <source>
        <dbReference type="SAM" id="MobiDB-lite"/>
    </source>
</evidence>
<evidence type="ECO:0000256" key="6">
    <source>
        <dbReference type="ARBA" id="ARBA00023136"/>
    </source>
</evidence>
<protein>
    <submittedName>
        <fullName evidence="10">MFS family arabinose efflux permease</fullName>
    </submittedName>
</protein>
<evidence type="ECO:0000259" key="9">
    <source>
        <dbReference type="PROSITE" id="PS50850"/>
    </source>
</evidence>
<evidence type="ECO:0000256" key="3">
    <source>
        <dbReference type="ARBA" id="ARBA00022475"/>
    </source>
</evidence>
<feature type="transmembrane region" description="Helical" evidence="8">
    <location>
        <begin position="372"/>
        <end position="394"/>
    </location>
</feature>
<accession>A0ABX9JWU9</accession>
<dbReference type="Proteomes" id="UP000256345">
    <property type="component" value="Unassembled WGS sequence"/>
</dbReference>
<dbReference type="PROSITE" id="PS50850">
    <property type="entry name" value="MFS"/>
    <property type="match status" value="1"/>
</dbReference>
<dbReference type="SUPFAM" id="SSF103473">
    <property type="entry name" value="MFS general substrate transporter"/>
    <property type="match status" value="1"/>
</dbReference>
<feature type="transmembrane region" description="Helical" evidence="8">
    <location>
        <begin position="347"/>
        <end position="366"/>
    </location>
</feature>
<dbReference type="CDD" id="cd06173">
    <property type="entry name" value="MFS_MefA_like"/>
    <property type="match status" value="1"/>
</dbReference>
<organism evidence="10 11">
    <name type="scientific">Archangium gephyra</name>
    <dbReference type="NCBI Taxonomy" id="48"/>
    <lineage>
        <taxon>Bacteria</taxon>
        <taxon>Pseudomonadati</taxon>
        <taxon>Myxococcota</taxon>
        <taxon>Myxococcia</taxon>
        <taxon>Myxococcales</taxon>
        <taxon>Cystobacterineae</taxon>
        <taxon>Archangiaceae</taxon>
        <taxon>Archangium</taxon>
    </lineage>
</organism>
<sequence>MGAKWFFPCCMGLEKGTALGRGRGLNPMPVSQEVVDAPSRWIVRTRGLVVNGCCTSAPCLEPPILATLKHRDFALLWGSQVISGLGDWLRNMALLYWVFSITGGESPVATAAIAVITMAPALLLGLTAGTLADRWERRRVLISCDAIRGGLSLLMLLAVATSNLPLAYGVAFCSSVVEQLYDPARAALIRAVVPREELMAASSLRQTTTSAIAMLGMAVGTSIYFLLGPWWSFVLDSASFFASMLCGLALKTRSVGTSSSALSSVWRGAKEGLSHVRGSPFVRSLLVLGGMAMLASGLLEVVQIYLVTQQLGLPEDRLAWLGTALGVSMFAGFALVGVFHQRFEPRWLPGLGIGVAGVGVGVMAVAPSLWVAIAGTVLVGLGNVLLSVGLGPLVQTYVERDFLGRVMGIFRSVNTGCMLLGAGVAGSLIAIVDTRLVIGSSGVLLVVAAIVTGSRLAREVVALEGAKEDSQPAPVLAAAAASSSQGNASP</sequence>
<dbReference type="EMBL" id="QUMU01000008">
    <property type="protein sequence ID" value="REG28630.1"/>
    <property type="molecule type" value="Genomic_DNA"/>
</dbReference>
<keyword evidence="5 8" id="KW-1133">Transmembrane helix</keyword>
<dbReference type="PANTHER" id="PTHR43266:SF8">
    <property type="entry name" value="MACROLIDE-EFFLUX PROTEIN"/>
    <property type="match status" value="1"/>
</dbReference>
<feature type="transmembrane region" description="Helical" evidence="8">
    <location>
        <begin position="153"/>
        <end position="177"/>
    </location>
</feature>
<reference evidence="10 11" key="1">
    <citation type="submission" date="2018-08" db="EMBL/GenBank/DDBJ databases">
        <title>Genomic Encyclopedia of Archaeal and Bacterial Type Strains, Phase II (KMG-II): from individual species to whole genera.</title>
        <authorList>
            <person name="Goeker M."/>
        </authorList>
    </citation>
    <scope>NUCLEOTIDE SEQUENCE [LARGE SCALE GENOMIC DNA]</scope>
    <source>
        <strain evidence="10 11">DSM 2261</strain>
    </source>
</reference>
<comment type="caution">
    <text evidence="10">The sequence shown here is derived from an EMBL/GenBank/DDBJ whole genome shotgun (WGS) entry which is preliminary data.</text>
</comment>
<feature type="transmembrane region" description="Helical" evidence="8">
    <location>
        <begin position="285"/>
        <end position="306"/>
    </location>
</feature>
<dbReference type="Gene3D" id="1.20.1250.20">
    <property type="entry name" value="MFS general substrate transporter like domains"/>
    <property type="match status" value="1"/>
</dbReference>
<dbReference type="InterPro" id="IPR010290">
    <property type="entry name" value="TM_effector"/>
</dbReference>
<feature type="compositionally biased region" description="Low complexity" evidence="7">
    <location>
        <begin position="471"/>
        <end position="490"/>
    </location>
</feature>
<dbReference type="InterPro" id="IPR020846">
    <property type="entry name" value="MFS_dom"/>
</dbReference>
<feature type="region of interest" description="Disordered" evidence="7">
    <location>
        <begin position="468"/>
        <end position="490"/>
    </location>
</feature>
<evidence type="ECO:0000256" key="5">
    <source>
        <dbReference type="ARBA" id="ARBA00022989"/>
    </source>
</evidence>
<keyword evidence="3" id="KW-1003">Cell membrane</keyword>
<feature type="transmembrane region" description="Helical" evidence="8">
    <location>
        <begin position="111"/>
        <end position="132"/>
    </location>
</feature>
<keyword evidence="2" id="KW-0813">Transport</keyword>
<gene>
    <name evidence="10" type="ORF">ATI61_108163</name>
</gene>